<gene>
    <name evidence="2" type="ORF">EAH77_07010</name>
</gene>
<reference evidence="2 3" key="1">
    <citation type="journal article" date="2019" name="Environ. Microbiol.">
        <title>Species interactions and distinct microbial communities in high Arctic permafrost affected cryosols are associated with the CH4 and CO2 gas fluxes.</title>
        <authorList>
            <person name="Altshuler I."/>
            <person name="Hamel J."/>
            <person name="Turney S."/>
            <person name="Magnuson E."/>
            <person name="Levesque R."/>
            <person name="Greer C."/>
            <person name="Whyte L.G."/>
        </authorList>
    </citation>
    <scope>NUCLEOTIDE SEQUENCE [LARGE SCALE GENOMIC DNA]</scope>
    <source>
        <strain evidence="2 3">E4</strain>
    </source>
</reference>
<dbReference type="AlphaFoldDB" id="A0A502GN69"/>
<dbReference type="Proteomes" id="UP000317663">
    <property type="component" value="Unassembled WGS sequence"/>
</dbReference>
<accession>A0A502GN69</accession>
<name>A0A502GN69_9GAMM</name>
<comment type="caution">
    <text evidence="2">The sequence shown here is derived from an EMBL/GenBank/DDBJ whole genome shotgun (WGS) entry which is preliminary data.</text>
</comment>
<evidence type="ECO:0000256" key="1">
    <source>
        <dbReference type="SAM" id="Phobius"/>
    </source>
</evidence>
<keyword evidence="1" id="KW-1133">Transmembrane helix</keyword>
<keyword evidence="1" id="KW-0472">Membrane</keyword>
<organism evidence="2 3">
    <name type="scientific">Ewingella americana</name>
    <dbReference type="NCBI Taxonomy" id="41202"/>
    <lineage>
        <taxon>Bacteria</taxon>
        <taxon>Pseudomonadati</taxon>
        <taxon>Pseudomonadota</taxon>
        <taxon>Gammaproteobacteria</taxon>
        <taxon>Enterobacterales</taxon>
        <taxon>Yersiniaceae</taxon>
        <taxon>Ewingella</taxon>
    </lineage>
</organism>
<evidence type="ECO:0000313" key="3">
    <source>
        <dbReference type="Proteomes" id="UP000317663"/>
    </source>
</evidence>
<dbReference type="EMBL" id="RCZD01000003">
    <property type="protein sequence ID" value="TPG63311.1"/>
    <property type="molecule type" value="Genomic_DNA"/>
</dbReference>
<keyword evidence="3" id="KW-1185">Reference proteome</keyword>
<protein>
    <submittedName>
        <fullName evidence="2">Uncharacterized protein</fullName>
    </submittedName>
</protein>
<sequence length="71" mass="7966">MLSGGYPSTFYLLPSTFYLLPSTFYLLPSTFCLMHSLLRQIADIKKGAEAPFSQNLTTSRLLPLTPEPDPR</sequence>
<feature type="transmembrane region" description="Helical" evidence="1">
    <location>
        <begin position="17"/>
        <end position="38"/>
    </location>
</feature>
<evidence type="ECO:0000313" key="2">
    <source>
        <dbReference type="EMBL" id="TPG63311.1"/>
    </source>
</evidence>
<keyword evidence="1" id="KW-0812">Transmembrane</keyword>
<proteinExistence type="predicted"/>